<dbReference type="RefSeq" id="WP_161726390.1">
    <property type="nucleotide sequence ID" value="NZ_JAAAXI010000034.1"/>
</dbReference>
<feature type="transmembrane region" description="Helical" evidence="1">
    <location>
        <begin position="67"/>
        <end position="85"/>
    </location>
</feature>
<proteinExistence type="predicted"/>
<organism evidence="3 4">
    <name type="scientific">Microvirga arsenatis</name>
    <dbReference type="NCBI Taxonomy" id="2692265"/>
    <lineage>
        <taxon>Bacteria</taxon>
        <taxon>Pseudomonadati</taxon>
        <taxon>Pseudomonadota</taxon>
        <taxon>Alphaproteobacteria</taxon>
        <taxon>Hyphomicrobiales</taxon>
        <taxon>Methylobacteriaceae</taxon>
        <taxon>Microvirga</taxon>
    </lineage>
</organism>
<dbReference type="InterPro" id="IPR029787">
    <property type="entry name" value="Nucleotide_cyclase"/>
</dbReference>
<dbReference type="Pfam" id="PF00211">
    <property type="entry name" value="Guanylate_cyc"/>
    <property type="match status" value="1"/>
</dbReference>
<dbReference type="PROSITE" id="PS50125">
    <property type="entry name" value="GUANYLATE_CYCLASE_2"/>
    <property type="match status" value="1"/>
</dbReference>
<feature type="transmembrane region" description="Helical" evidence="1">
    <location>
        <begin position="38"/>
        <end position="55"/>
    </location>
</feature>
<dbReference type="Proteomes" id="UP000818323">
    <property type="component" value="Unassembled WGS sequence"/>
</dbReference>
<feature type="domain" description="Guanylate cyclase" evidence="2">
    <location>
        <begin position="249"/>
        <end position="380"/>
    </location>
</feature>
<dbReference type="PANTHER" id="PTHR43081:SF1">
    <property type="entry name" value="ADENYLATE CYCLASE, TERMINAL-DIFFERENTIATION SPECIFIC"/>
    <property type="match status" value="1"/>
</dbReference>
<evidence type="ECO:0000256" key="1">
    <source>
        <dbReference type="SAM" id="Phobius"/>
    </source>
</evidence>
<keyword evidence="1" id="KW-0472">Membrane</keyword>
<comment type="caution">
    <text evidence="3">The sequence shown here is derived from an EMBL/GenBank/DDBJ whole genome shotgun (WGS) entry which is preliminary data.</text>
</comment>
<protein>
    <submittedName>
        <fullName evidence="3">Adenylate/guanylate cyclase domain-containing protein</fullName>
    </submittedName>
</protein>
<name>A0ABW9Z775_9HYPH</name>
<gene>
    <name evidence="3" type="ORF">GR303_22290</name>
</gene>
<dbReference type="SUPFAM" id="SSF55073">
    <property type="entry name" value="Nucleotide cyclase"/>
    <property type="match status" value="1"/>
</dbReference>
<evidence type="ECO:0000259" key="2">
    <source>
        <dbReference type="PROSITE" id="PS50125"/>
    </source>
</evidence>
<reference evidence="3 4" key="1">
    <citation type="submission" date="2020-01" db="EMBL/GenBank/DDBJ databases">
        <title>Microvirga sp. nov., an arsenate reduction bacterium isolated from Tibet hotspring sediments.</title>
        <authorList>
            <person name="Yuan C.-G."/>
        </authorList>
    </citation>
    <scope>NUCLEOTIDE SEQUENCE [LARGE SCALE GENOMIC DNA]</scope>
    <source>
        <strain evidence="3 4">SYSU G3D203</strain>
    </source>
</reference>
<keyword evidence="4" id="KW-1185">Reference proteome</keyword>
<dbReference type="InterPro" id="IPR050697">
    <property type="entry name" value="Adenylyl/Guanylyl_Cyclase_3/4"/>
</dbReference>
<keyword evidence="1" id="KW-0812">Transmembrane</keyword>
<dbReference type="CDD" id="cd07302">
    <property type="entry name" value="CHD"/>
    <property type="match status" value="1"/>
</dbReference>
<feature type="transmembrane region" description="Helical" evidence="1">
    <location>
        <begin position="181"/>
        <end position="202"/>
    </location>
</feature>
<sequence length="453" mass="49976">MPSTDQQSLNVWSNLKRRERNTAHDGADARSPEFERHALLPRLLVFGILITAAFLDDGPGHHQGHWILLAGYAVSTITVAWRVRSGQLERMLPWVSTLLDAFLAIYVLAEHLPAKFEGAHHASDAVSELPAFLFLLQNSLRLRYDHVLTFAGLVVSGWAGALAVAYGVPASAKITGSSETITHQLFGLVAFAAAAIFVLLSVRRMRQALLGELKAQRERAYFARFVPRGLGIDILRTGQRKQLRDRHVCLMAVDIRGFSILTRRHDPADVLTWLLDLRAVVNGIVTARHGLVDKYIGDGVLALFLEGTANAQASNALAAALDIRAHLDQWNAQRNQVGLPSLRLITTLHAGDVLAGVFDDGLRAEFTVLGPAMNALSRIERRAKEEGHDLVASKRFVRLLNQQALTQLHRDRLPRRSTDRDLPDVMAIWEGADCTKTASCPDHREDGQVSGEV</sequence>
<dbReference type="EMBL" id="JAAAXJ010000025">
    <property type="protein sequence ID" value="NBJ27063.1"/>
    <property type="molecule type" value="Genomic_DNA"/>
</dbReference>
<accession>A0ABW9Z775</accession>
<evidence type="ECO:0000313" key="4">
    <source>
        <dbReference type="Proteomes" id="UP000818323"/>
    </source>
</evidence>
<dbReference type="PANTHER" id="PTHR43081">
    <property type="entry name" value="ADENYLATE CYCLASE, TERMINAL-DIFFERENTIATION SPECIFIC-RELATED"/>
    <property type="match status" value="1"/>
</dbReference>
<keyword evidence="1" id="KW-1133">Transmembrane helix</keyword>
<dbReference type="Gene3D" id="3.30.70.1230">
    <property type="entry name" value="Nucleotide cyclase"/>
    <property type="match status" value="1"/>
</dbReference>
<feature type="transmembrane region" description="Helical" evidence="1">
    <location>
        <begin position="147"/>
        <end position="169"/>
    </location>
</feature>
<evidence type="ECO:0000313" key="3">
    <source>
        <dbReference type="EMBL" id="NBJ27063.1"/>
    </source>
</evidence>
<dbReference type="InterPro" id="IPR001054">
    <property type="entry name" value="A/G_cyclase"/>
</dbReference>